<evidence type="ECO:0000313" key="10">
    <source>
        <dbReference type="Proteomes" id="UP000662873"/>
    </source>
</evidence>
<dbReference type="GO" id="GO:0030643">
    <property type="term" value="P:intracellular phosphate ion homeostasis"/>
    <property type="evidence" value="ECO:0007669"/>
    <property type="project" value="InterPro"/>
</dbReference>
<dbReference type="SUPFAM" id="SSF109755">
    <property type="entry name" value="PhoU-like"/>
    <property type="match status" value="1"/>
</dbReference>
<evidence type="ECO:0000256" key="2">
    <source>
        <dbReference type="ARBA" id="ARBA00008107"/>
    </source>
</evidence>
<dbReference type="GO" id="GO:0006817">
    <property type="term" value="P:phosphate ion transport"/>
    <property type="evidence" value="ECO:0007669"/>
    <property type="project" value="UniProtKB-KW"/>
</dbReference>
<comment type="subcellular location">
    <subcellularLocation>
        <location evidence="1 7">Cytoplasm</location>
    </subcellularLocation>
</comment>
<comment type="subunit">
    <text evidence="3 7">Homodimer.</text>
</comment>
<dbReference type="KEGG" id="npy:NPRO_14000"/>
<dbReference type="Gene3D" id="1.20.58.220">
    <property type="entry name" value="Phosphate transport system protein phou homolog 2, domain 2"/>
    <property type="match status" value="1"/>
</dbReference>
<dbReference type="InterPro" id="IPR038078">
    <property type="entry name" value="PhoU-like_sf"/>
</dbReference>
<evidence type="ECO:0000256" key="7">
    <source>
        <dbReference type="PIRNR" id="PIRNR003107"/>
    </source>
</evidence>
<feature type="domain" description="PhoU" evidence="8">
    <location>
        <begin position="29"/>
        <end position="115"/>
    </location>
</feature>
<dbReference type="Pfam" id="PF01895">
    <property type="entry name" value="PhoU"/>
    <property type="match status" value="2"/>
</dbReference>
<feature type="domain" description="PhoU" evidence="8">
    <location>
        <begin position="133"/>
        <end position="217"/>
    </location>
</feature>
<reference evidence="9" key="1">
    <citation type="journal article" name="DNA Res.">
        <title>The physiological potential of anammox bacteria as revealed by their core genome structure.</title>
        <authorList>
            <person name="Okubo T."/>
            <person name="Toyoda A."/>
            <person name="Fukuhara K."/>
            <person name="Uchiyama I."/>
            <person name="Harigaya Y."/>
            <person name="Kuroiwa M."/>
            <person name="Suzuki T."/>
            <person name="Murakami Y."/>
            <person name="Suwa Y."/>
            <person name="Takami H."/>
        </authorList>
    </citation>
    <scope>NUCLEOTIDE SEQUENCE</scope>
    <source>
        <strain evidence="9">317325-2</strain>
    </source>
</reference>
<dbReference type="PANTHER" id="PTHR42930:SF3">
    <property type="entry name" value="PHOSPHATE-SPECIFIC TRANSPORT SYSTEM ACCESSORY PROTEIN PHOU"/>
    <property type="match status" value="1"/>
</dbReference>
<evidence type="ECO:0000256" key="6">
    <source>
        <dbReference type="ARBA" id="ARBA00022592"/>
    </source>
</evidence>
<dbReference type="EMBL" id="AP021858">
    <property type="protein sequence ID" value="BBO23805.1"/>
    <property type="molecule type" value="Genomic_DNA"/>
</dbReference>
<dbReference type="PIRSF" id="PIRSF003107">
    <property type="entry name" value="PhoU"/>
    <property type="match status" value="1"/>
</dbReference>
<evidence type="ECO:0000256" key="3">
    <source>
        <dbReference type="ARBA" id="ARBA00011738"/>
    </source>
</evidence>
<dbReference type="FunFam" id="1.20.58.220:FF:000004">
    <property type="entry name" value="Phosphate-specific transport system accessory protein PhoU"/>
    <property type="match status" value="1"/>
</dbReference>
<dbReference type="GO" id="GO:0045936">
    <property type="term" value="P:negative regulation of phosphate metabolic process"/>
    <property type="evidence" value="ECO:0007669"/>
    <property type="project" value="InterPro"/>
</dbReference>
<evidence type="ECO:0000256" key="1">
    <source>
        <dbReference type="ARBA" id="ARBA00004496"/>
    </source>
</evidence>
<dbReference type="InterPro" id="IPR028366">
    <property type="entry name" value="PhoU"/>
</dbReference>
<dbReference type="Proteomes" id="UP000662873">
    <property type="component" value="Chromosome"/>
</dbReference>
<comment type="function">
    <text evidence="7">Plays a role in the regulation of phosphate uptake.</text>
</comment>
<organism evidence="9 10">
    <name type="scientific">Candidatus Nitrosymbiomonas proteolyticus</name>
    <dbReference type="NCBI Taxonomy" id="2608984"/>
    <lineage>
        <taxon>Bacteria</taxon>
        <taxon>Bacillati</taxon>
        <taxon>Armatimonadota</taxon>
        <taxon>Armatimonadota incertae sedis</taxon>
        <taxon>Candidatus Nitrosymbiomonas</taxon>
    </lineage>
</organism>
<dbReference type="AlphaFoldDB" id="A0A809RH47"/>
<evidence type="ECO:0000313" key="9">
    <source>
        <dbReference type="EMBL" id="BBO23805.1"/>
    </source>
</evidence>
<evidence type="ECO:0000256" key="5">
    <source>
        <dbReference type="ARBA" id="ARBA00022490"/>
    </source>
</evidence>
<evidence type="ECO:0000256" key="4">
    <source>
        <dbReference type="ARBA" id="ARBA00022448"/>
    </source>
</evidence>
<dbReference type="PANTHER" id="PTHR42930">
    <property type="entry name" value="PHOSPHATE-SPECIFIC TRANSPORT SYSTEM ACCESSORY PROTEIN PHOU"/>
    <property type="match status" value="1"/>
</dbReference>
<name>A0A809RH47_9BACT</name>
<evidence type="ECO:0000259" key="8">
    <source>
        <dbReference type="Pfam" id="PF01895"/>
    </source>
</evidence>
<dbReference type="GO" id="GO:0005737">
    <property type="term" value="C:cytoplasm"/>
    <property type="evidence" value="ECO:0007669"/>
    <property type="project" value="UniProtKB-SubCell"/>
</dbReference>
<keyword evidence="6 7" id="KW-0592">Phosphate transport</keyword>
<proteinExistence type="inferred from homology"/>
<sequence length="234" mass="26711">MHSDDLASEPYGHLRHAFSLELQALERDVLEMASMAESMVEEAVESLADLDAERALRTLPKDDEIDERDIRIEDKCLRLIALQHPTATDLRIIGTVMKMITDIERIGDLAVDIAKCGMKIEQLFGNVSYVDVHRIANLAREMLRDALQAFVRRDLDLVVKVCETDDEVDALYRELREQIHSRMTEKPEEVVSASWLLLAIHHVERIADHAVNIAERVHFMVKGQLIQIAKSHKT</sequence>
<comment type="similarity">
    <text evidence="2 7">Belongs to the PhoU family.</text>
</comment>
<gene>
    <name evidence="9" type="ORF">NPRO_14000</name>
</gene>
<accession>A0A809RH47</accession>
<dbReference type="NCBIfam" id="TIGR02135">
    <property type="entry name" value="phoU_full"/>
    <property type="match status" value="1"/>
</dbReference>
<protein>
    <recommendedName>
        <fullName evidence="7">Phosphate-specific transport system accessory protein PhoU</fullName>
    </recommendedName>
</protein>
<keyword evidence="5 7" id="KW-0963">Cytoplasm</keyword>
<dbReference type="InterPro" id="IPR026022">
    <property type="entry name" value="PhoU_dom"/>
</dbReference>
<keyword evidence="4 7" id="KW-0813">Transport</keyword>